<dbReference type="EMBL" id="CP000108">
    <property type="protein sequence ID" value="ABB29201.1"/>
    <property type="molecule type" value="Genomic_DNA"/>
</dbReference>
<reference evidence="1" key="1">
    <citation type="submission" date="2005-08" db="EMBL/GenBank/DDBJ databases">
        <title>Complete sequence of Chlorobium chlorochromatii CaD3.</title>
        <authorList>
            <person name="Copeland A."/>
            <person name="Lucas S."/>
            <person name="Lapidus A."/>
            <person name="Barry K."/>
            <person name="Detter J.C."/>
            <person name="Glavina T."/>
            <person name="Hammon N."/>
            <person name="Israni S."/>
            <person name="Pitluck S."/>
            <person name="Bryant D."/>
            <person name="Schmutz J."/>
            <person name="Larimer F."/>
            <person name="Land M."/>
            <person name="Kyrpides N."/>
            <person name="Ivanova N."/>
            <person name="Richardson P."/>
        </authorList>
    </citation>
    <scope>NUCLEOTIDE SEQUENCE [LARGE SCALE GENOMIC DNA]</scope>
    <source>
        <strain evidence="1">CaD3</strain>
    </source>
</reference>
<evidence type="ECO:0000313" key="1">
    <source>
        <dbReference type="EMBL" id="ABB29201.1"/>
    </source>
</evidence>
<name>Q3AP74_CHLCH</name>
<organism evidence="1">
    <name type="scientific">Chlorobium chlorochromatii (strain CaD3)</name>
    <dbReference type="NCBI Taxonomy" id="340177"/>
    <lineage>
        <taxon>Bacteria</taxon>
        <taxon>Pseudomonadati</taxon>
        <taxon>Chlorobiota</taxon>
        <taxon>Chlorobiia</taxon>
        <taxon>Chlorobiales</taxon>
        <taxon>Chlorobiaceae</taxon>
        <taxon>Chlorobium/Pelodictyon group</taxon>
        <taxon>Chlorobium</taxon>
    </lineage>
</organism>
<dbReference type="STRING" id="340177.Cag_1953"/>
<dbReference type="HOGENOM" id="CLU_1990530_0_0_10"/>
<gene>
    <name evidence="1" type="ordered locus">Cag_1953</name>
</gene>
<proteinExistence type="predicted"/>
<dbReference type="eggNOG" id="ENOG5033E8B">
    <property type="taxonomic scope" value="Bacteria"/>
</dbReference>
<sequence length="120" mass="13585">MIEQLIQQVEAAIVAAEKWAETGWSATFGVRNNEVSSLKQAEALPRNAVYRLEAINYWKQVLLAGEDTARFGRKALEALKDNNLAVANDALYFCQFVEKPFCDFTNTWLPLYEAIQKRAA</sequence>
<protein>
    <submittedName>
        <fullName evidence="1">Uncharacterized protein</fullName>
    </submittedName>
</protein>
<dbReference type="AlphaFoldDB" id="Q3AP74"/>
<accession>Q3AP74</accession>
<dbReference type="KEGG" id="cch:Cag_1953"/>
<dbReference type="OrthoDB" id="8480940at2"/>